<dbReference type="GO" id="GO:0035269">
    <property type="term" value="P:protein O-linked glycosylation via mannose"/>
    <property type="evidence" value="ECO:0007669"/>
    <property type="project" value="TreeGrafter"/>
</dbReference>
<evidence type="ECO:0000256" key="2">
    <source>
        <dbReference type="ARBA" id="ARBA00022803"/>
    </source>
</evidence>
<dbReference type="SUPFAM" id="SSF48452">
    <property type="entry name" value="TPR-like"/>
    <property type="match status" value="1"/>
</dbReference>
<organism evidence="4 5">
    <name type="scientific">Oharaeibacter diazotrophicus</name>
    <dbReference type="NCBI Taxonomy" id="1920512"/>
    <lineage>
        <taxon>Bacteria</taxon>
        <taxon>Pseudomonadati</taxon>
        <taxon>Pseudomonadota</taxon>
        <taxon>Alphaproteobacteria</taxon>
        <taxon>Hyphomicrobiales</taxon>
        <taxon>Pleomorphomonadaceae</taxon>
        <taxon>Oharaeibacter</taxon>
    </lineage>
</organism>
<keyword evidence="2" id="KW-0802">TPR repeat</keyword>
<dbReference type="EMBL" id="SNXY01000010">
    <property type="protein sequence ID" value="TDP82365.1"/>
    <property type="molecule type" value="Genomic_DNA"/>
</dbReference>
<comment type="caution">
    <text evidence="4">The sequence shown here is derived from an EMBL/GenBank/DDBJ whole genome shotgun (WGS) entry which is preliminary data.</text>
</comment>
<dbReference type="PANTHER" id="PTHR44227:SF3">
    <property type="entry name" value="PROTEIN O-MANNOSYL-TRANSFERASE TMTC4"/>
    <property type="match status" value="1"/>
</dbReference>
<name>A0A4R6R960_9HYPH</name>
<gene>
    <name evidence="4" type="ORF">EDD54_3632</name>
</gene>
<sequence>MMQQRARLLRLAVATAGALWLAGCQSSGPITTHGGVSVTGSVNMTDQQVQAAVQSWGRQYDAAPKDRLTILNYAAALRLNGQSEQAVAVLRKGVIAYPKDREMLSAYGKALAASGKFDQALGVIQSAQHADRPDWKLYSAEGAILDQMGRTVEARDRYAKALAIAPGEPTILNNMALSHLLVGELKPAEQLLRQAATQPNASSRVRQNLALVLGLQGRFPEAEAVARQEMDPAQADQNVAYLKSMLSQANTWQQLKSGDGKKAAG</sequence>
<dbReference type="GO" id="GO:0042802">
    <property type="term" value="F:identical protein binding"/>
    <property type="evidence" value="ECO:0007669"/>
    <property type="project" value="InterPro"/>
</dbReference>
<dbReference type="GO" id="GO:0000030">
    <property type="term" value="F:mannosyltransferase activity"/>
    <property type="evidence" value="ECO:0007669"/>
    <property type="project" value="TreeGrafter"/>
</dbReference>
<dbReference type="InterPro" id="IPR011717">
    <property type="entry name" value="TPR-4"/>
</dbReference>
<dbReference type="AlphaFoldDB" id="A0A4R6R960"/>
<feature type="chain" id="PRO_5020764093" evidence="3">
    <location>
        <begin position="22"/>
        <end position="265"/>
    </location>
</feature>
<dbReference type="GO" id="GO:0030968">
    <property type="term" value="P:endoplasmic reticulum unfolded protein response"/>
    <property type="evidence" value="ECO:0007669"/>
    <property type="project" value="TreeGrafter"/>
</dbReference>
<accession>A0A4R6R960</accession>
<dbReference type="InterPro" id="IPR014596">
    <property type="entry name" value="UCP035836"/>
</dbReference>
<dbReference type="InterPro" id="IPR011990">
    <property type="entry name" value="TPR-like_helical_dom_sf"/>
</dbReference>
<dbReference type="PANTHER" id="PTHR44227">
    <property type="match status" value="1"/>
</dbReference>
<dbReference type="RefSeq" id="WP_126539476.1">
    <property type="nucleotide sequence ID" value="NZ_BSPM01000007.1"/>
</dbReference>
<keyword evidence="1" id="KW-0677">Repeat</keyword>
<feature type="signal peptide" evidence="3">
    <location>
        <begin position="1"/>
        <end position="21"/>
    </location>
</feature>
<protein>
    <submittedName>
        <fullName evidence="4">Flp pilus assembly protein TadD</fullName>
    </submittedName>
</protein>
<evidence type="ECO:0000256" key="3">
    <source>
        <dbReference type="SAM" id="SignalP"/>
    </source>
</evidence>
<proteinExistence type="predicted"/>
<evidence type="ECO:0000313" key="5">
    <source>
        <dbReference type="Proteomes" id="UP000294547"/>
    </source>
</evidence>
<reference evidence="4 5" key="1">
    <citation type="submission" date="2019-03" db="EMBL/GenBank/DDBJ databases">
        <title>Genomic Encyclopedia of Type Strains, Phase IV (KMG-IV): sequencing the most valuable type-strain genomes for metagenomic binning, comparative biology and taxonomic classification.</title>
        <authorList>
            <person name="Goeker M."/>
        </authorList>
    </citation>
    <scope>NUCLEOTIDE SEQUENCE [LARGE SCALE GENOMIC DNA]</scope>
    <source>
        <strain evidence="4 5">DSM 102969</strain>
    </source>
</reference>
<dbReference type="InterPro" id="IPR019734">
    <property type="entry name" value="TPR_rpt"/>
</dbReference>
<dbReference type="Proteomes" id="UP000294547">
    <property type="component" value="Unassembled WGS sequence"/>
</dbReference>
<dbReference type="InterPro" id="IPR052346">
    <property type="entry name" value="O-mannosyl-transferase_TMTC"/>
</dbReference>
<dbReference type="SMART" id="SM00028">
    <property type="entry name" value="TPR"/>
    <property type="match status" value="3"/>
</dbReference>
<dbReference type="OrthoDB" id="422579at2"/>
<dbReference type="Pfam" id="PF07721">
    <property type="entry name" value="TPR_4"/>
    <property type="match status" value="2"/>
</dbReference>
<keyword evidence="3" id="KW-0732">Signal</keyword>
<evidence type="ECO:0000313" key="4">
    <source>
        <dbReference type="EMBL" id="TDP82365.1"/>
    </source>
</evidence>
<dbReference type="Gene3D" id="1.25.40.10">
    <property type="entry name" value="Tetratricopeptide repeat domain"/>
    <property type="match status" value="1"/>
</dbReference>
<evidence type="ECO:0000256" key="1">
    <source>
        <dbReference type="ARBA" id="ARBA00022737"/>
    </source>
</evidence>
<dbReference type="PROSITE" id="PS51257">
    <property type="entry name" value="PROKAR_LIPOPROTEIN"/>
    <property type="match status" value="1"/>
</dbReference>
<keyword evidence="5" id="KW-1185">Reference proteome</keyword>
<dbReference type="PIRSF" id="PIRSF035836">
    <property type="entry name" value="UCP035836"/>
    <property type="match status" value="1"/>
</dbReference>